<comment type="caution">
    <text evidence="1">The sequence shown here is derived from an EMBL/GenBank/DDBJ whole genome shotgun (WGS) entry which is preliminary data.</text>
</comment>
<evidence type="ECO:0000313" key="1">
    <source>
        <dbReference type="EMBL" id="MCQ8895248.1"/>
    </source>
</evidence>
<sequence length="301" mass="33992">MHDFQWHCAAPCRNVPVTFTLATLNSPTGTMHTTLCETFRSLAFRTFDQMGRARRVGHQPLEETFTDLNILELKDRHPTEIFCQAFTKSQEGKNGADWEWWLTDSLKSKWLGLRIQAKVLHLSSNTFAHLHYKSGKTKIYQSTILKRESAKDGLIPLYCLYLHDHSKFHKLIKHCGSFGCLAESYGCSLIPLSHVESLRKKKKANDLNSVISNAHPWHCLVCCPGYGGDSLPERAWNMLSHGMSIPTSPNQTENKSEVGQLFTRVTNEPPPYVRAIAEGQRPDTITTSAWGVVVIKEANRG</sequence>
<keyword evidence="2" id="KW-1185">Reference proteome</keyword>
<dbReference type="InterPro" id="IPR046723">
    <property type="entry name" value="DUF6615"/>
</dbReference>
<gene>
    <name evidence="1" type="ORF">NQT62_02195</name>
</gene>
<dbReference type="Pfam" id="PF20320">
    <property type="entry name" value="DUF6615"/>
    <property type="match status" value="1"/>
</dbReference>
<protein>
    <submittedName>
        <fullName evidence="1">Uncharacterized protein</fullName>
    </submittedName>
</protein>
<organism evidence="1 2">
    <name type="scientific">Limnobacter humi</name>
    <dbReference type="NCBI Taxonomy" id="1778671"/>
    <lineage>
        <taxon>Bacteria</taxon>
        <taxon>Pseudomonadati</taxon>
        <taxon>Pseudomonadota</taxon>
        <taxon>Betaproteobacteria</taxon>
        <taxon>Burkholderiales</taxon>
        <taxon>Burkholderiaceae</taxon>
        <taxon>Limnobacter</taxon>
    </lineage>
</organism>
<dbReference type="RefSeq" id="WP_256762927.1">
    <property type="nucleotide sequence ID" value="NZ_JANIGO010000001.1"/>
</dbReference>
<name>A0ABT1WCK7_9BURK</name>
<accession>A0ABT1WCK7</accession>
<dbReference type="EMBL" id="JANIGO010000001">
    <property type="protein sequence ID" value="MCQ8895248.1"/>
    <property type="molecule type" value="Genomic_DNA"/>
</dbReference>
<dbReference type="Proteomes" id="UP001204142">
    <property type="component" value="Unassembled WGS sequence"/>
</dbReference>
<evidence type="ECO:0000313" key="2">
    <source>
        <dbReference type="Proteomes" id="UP001204142"/>
    </source>
</evidence>
<proteinExistence type="predicted"/>
<reference evidence="1 2" key="1">
    <citation type="submission" date="2022-07" db="EMBL/GenBank/DDBJ databases">
        <authorList>
            <person name="Xamxidin M."/>
            <person name="Wu M."/>
        </authorList>
    </citation>
    <scope>NUCLEOTIDE SEQUENCE [LARGE SCALE GENOMIC DNA]</scope>
    <source>
        <strain evidence="1 2">NBRC 111650</strain>
    </source>
</reference>